<keyword evidence="3" id="KW-1185">Reference proteome</keyword>
<sequence length="225" mass="25948">MAADQIPPTSRTAYGILHNPKKAHLHQEVRRVKRLPRNASKTFWFNALYQKEDSSMCQISEEDSESKKHGCYLAQLTRDLKNGVKELDVETKDKKPVEVGSDHKFGEVLHHCFGAEYRKVYCHYNFTIEMKKNDEACWTSRLFFAEAKLVNGVKTYFCSPLEVTDDGPCYSCKSQLMTDLKHPVGGDYEKVHEPTFIYLHDEDDPDNFELESCFKPSTIAARELQ</sequence>
<evidence type="ECO:0000313" key="3">
    <source>
        <dbReference type="Proteomes" id="UP000026962"/>
    </source>
</evidence>
<protein>
    <recommendedName>
        <fullName evidence="1">DUF3615 domain-containing protein</fullName>
    </recommendedName>
</protein>
<evidence type="ECO:0000259" key="1">
    <source>
        <dbReference type="Pfam" id="PF12274"/>
    </source>
</evidence>
<proteinExistence type="predicted"/>
<organism evidence="2">
    <name type="scientific">Oryza punctata</name>
    <name type="common">Red rice</name>
    <dbReference type="NCBI Taxonomy" id="4537"/>
    <lineage>
        <taxon>Eukaryota</taxon>
        <taxon>Viridiplantae</taxon>
        <taxon>Streptophyta</taxon>
        <taxon>Embryophyta</taxon>
        <taxon>Tracheophyta</taxon>
        <taxon>Spermatophyta</taxon>
        <taxon>Magnoliopsida</taxon>
        <taxon>Liliopsida</taxon>
        <taxon>Poales</taxon>
        <taxon>Poaceae</taxon>
        <taxon>BOP clade</taxon>
        <taxon>Oryzoideae</taxon>
        <taxon>Oryzeae</taxon>
        <taxon>Oryzinae</taxon>
        <taxon>Oryza</taxon>
    </lineage>
</organism>
<dbReference type="HOGENOM" id="CLU_1231606_0_0_1"/>
<reference evidence="2" key="2">
    <citation type="submission" date="2018-05" db="EMBL/GenBank/DDBJ databases">
        <title>OpunRS2 (Oryza punctata Reference Sequence Version 2).</title>
        <authorList>
            <person name="Zhang J."/>
            <person name="Kudrna D."/>
            <person name="Lee S."/>
            <person name="Talag J."/>
            <person name="Welchert J."/>
            <person name="Wing R.A."/>
        </authorList>
    </citation>
    <scope>NUCLEOTIDE SEQUENCE [LARGE SCALE GENOMIC DNA]</scope>
</reference>
<dbReference type="InterPro" id="IPR022059">
    <property type="entry name" value="DUF3615"/>
</dbReference>
<dbReference type="PANTHER" id="PTHR33326:SF45">
    <property type="entry name" value="OS05G0477500 PROTEIN"/>
    <property type="match status" value="1"/>
</dbReference>
<reference evidence="2" key="1">
    <citation type="submission" date="2015-04" db="UniProtKB">
        <authorList>
            <consortium name="EnsemblPlants"/>
        </authorList>
    </citation>
    <scope>IDENTIFICATION</scope>
</reference>
<dbReference type="Gramene" id="OPUNC04G02020.1">
    <property type="protein sequence ID" value="OPUNC04G02020.1"/>
    <property type="gene ID" value="OPUNC04G02020"/>
</dbReference>
<evidence type="ECO:0000313" key="2">
    <source>
        <dbReference type="EnsemblPlants" id="OPUNC04G02020.1"/>
    </source>
</evidence>
<accession>A0A0E0KML1</accession>
<name>A0A0E0KML1_ORYPU</name>
<feature type="domain" description="DUF3615" evidence="1">
    <location>
        <begin position="100"/>
        <end position="183"/>
    </location>
</feature>
<dbReference type="AlphaFoldDB" id="A0A0E0KML1"/>
<dbReference type="Proteomes" id="UP000026962">
    <property type="component" value="Chromosome 4"/>
</dbReference>
<dbReference type="Pfam" id="PF12274">
    <property type="entry name" value="DUF3615"/>
    <property type="match status" value="1"/>
</dbReference>
<dbReference type="PANTHER" id="PTHR33326">
    <property type="entry name" value="OS05G0543800 PROTEIN"/>
    <property type="match status" value="1"/>
</dbReference>
<dbReference type="EnsemblPlants" id="OPUNC04G02020.1">
    <property type="protein sequence ID" value="OPUNC04G02020.1"/>
    <property type="gene ID" value="OPUNC04G02020"/>
</dbReference>